<dbReference type="EMBL" id="HBIA01008796">
    <property type="protein sequence ID" value="CAE0232741.1"/>
    <property type="molecule type" value="Transcribed_RNA"/>
</dbReference>
<dbReference type="AlphaFoldDB" id="A0A7S3CN90"/>
<organism evidence="1">
    <name type="scientific">Strombidium rassoulzadegani</name>
    <dbReference type="NCBI Taxonomy" id="1082188"/>
    <lineage>
        <taxon>Eukaryota</taxon>
        <taxon>Sar</taxon>
        <taxon>Alveolata</taxon>
        <taxon>Ciliophora</taxon>
        <taxon>Intramacronucleata</taxon>
        <taxon>Spirotrichea</taxon>
        <taxon>Oligotrichia</taxon>
        <taxon>Strombidiidae</taxon>
        <taxon>Strombidium</taxon>
    </lineage>
</organism>
<proteinExistence type="predicted"/>
<evidence type="ECO:0000313" key="1">
    <source>
        <dbReference type="EMBL" id="CAE0232741.1"/>
    </source>
</evidence>
<gene>
    <name evidence="1" type="ORF">SRAS04492_LOCUS4539</name>
</gene>
<name>A0A7S3CN90_9SPIT</name>
<reference evidence="1" key="1">
    <citation type="submission" date="2021-01" db="EMBL/GenBank/DDBJ databases">
        <authorList>
            <person name="Corre E."/>
            <person name="Pelletier E."/>
            <person name="Niang G."/>
            <person name="Scheremetjew M."/>
            <person name="Finn R."/>
            <person name="Kale V."/>
            <person name="Holt S."/>
            <person name="Cochrane G."/>
            <person name="Meng A."/>
            <person name="Brown T."/>
            <person name="Cohen L."/>
        </authorList>
    </citation>
    <scope>NUCLEOTIDE SEQUENCE</scope>
    <source>
        <strain evidence="1">Ras09</strain>
    </source>
</reference>
<sequence length="137" mass="15445">MDEYLPSGETYIQRALFFSLSSPFNYSGSLGEQEIEKLYLEATDFALNLILKGTTDGSAPKDDKCNFAKVLEKNQIDDEQEKLIMLDYIMIDFVKNRASLSSCEFKSAVSAYDLQNKKSLQDQFSRISSLILASGKK</sequence>
<protein>
    <submittedName>
        <fullName evidence="1">Uncharacterized protein</fullName>
    </submittedName>
</protein>
<accession>A0A7S3CN90</accession>